<keyword evidence="5 9" id="KW-0653">Protein transport</keyword>
<dbReference type="Proteomes" id="UP001332192">
    <property type="component" value="Chromosome"/>
</dbReference>
<dbReference type="PANTHER" id="PTHR30081">
    <property type="entry name" value="PROTEIN-EXPORT MEMBRANE PROTEIN SEC"/>
    <property type="match status" value="1"/>
</dbReference>
<dbReference type="PRINTS" id="PR01755">
    <property type="entry name" value="SECFTRNLCASE"/>
</dbReference>
<keyword evidence="6 9" id="KW-1133">Transmembrane helix</keyword>
<evidence type="ECO:0000313" key="12">
    <source>
        <dbReference type="Proteomes" id="UP001332192"/>
    </source>
</evidence>
<dbReference type="InterPro" id="IPR055344">
    <property type="entry name" value="SecD_SecF_C_bact"/>
</dbReference>
<evidence type="ECO:0000256" key="6">
    <source>
        <dbReference type="ARBA" id="ARBA00022989"/>
    </source>
</evidence>
<keyword evidence="8 9" id="KW-0472">Membrane</keyword>
<dbReference type="EMBL" id="CP141615">
    <property type="protein sequence ID" value="WRP18293.1"/>
    <property type="molecule type" value="Genomic_DNA"/>
</dbReference>
<keyword evidence="4 9" id="KW-0812">Transmembrane</keyword>
<keyword evidence="12" id="KW-1185">Reference proteome</keyword>
<evidence type="ECO:0000256" key="4">
    <source>
        <dbReference type="ARBA" id="ARBA00022692"/>
    </source>
</evidence>
<comment type="function">
    <text evidence="9">Part of the Sec protein translocase complex. Interacts with the SecYEG preprotein conducting channel. SecDF uses the proton motive force (PMF) to complete protein translocation after the ATP-dependent function of SecA.</text>
</comment>
<proteinExistence type="inferred from homology"/>
<feature type="transmembrane region" description="Helical" evidence="9">
    <location>
        <begin position="150"/>
        <end position="172"/>
    </location>
</feature>
<dbReference type="PANTHER" id="PTHR30081:SF8">
    <property type="entry name" value="PROTEIN TRANSLOCASE SUBUNIT SECF"/>
    <property type="match status" value="1"/>
</dbReference>
<evidence type="ECO:0000259" key="10">
    <source>
        <dbReference type="Pfam" id="PF02355"/>
    </source>
</evidence>
<dbReference type="Pfam" id="PF02355">
    <property type="entry name" value="SecD_SecF_C"/>
    <property type="match status" value="1"/>
</dbReference>
<evidence type="ECO:0000313" key="11">
    <source>
        <dbReference type="EMBL" id="WRP18293.1"/>
    </source>
</evidence>
<dbReference type="NCBIfam" id="TIGR00966">
    <property type="entry name" value="transloc_SecF"/>
    <property type="match status" value="1"/>
</dbReference>
<protein>
    <recommendedName>
        <fullName evidence="9">Protein-export membrane protein SecF</fullName>
    </recommendedName>
</protein>
<gene>
    <name evidence="9 11" type="primary">secF</name>
    <name evidence="11" type="ORF">U7230_04605</name>
</gene>
<comment type="caution">
    <text evidence="9">Lacks conserved residue(s) required for the propagation of feature annotation.</text>
</comment>
<evidence type="ECO:0000256" key="3">
    <source>
        <dbReference type="ARBA" id="ARBA00022475"/>
    </source>
</evidence>
<accession>A0ABZ1BZV7</accession>
<keyword evidence="3 9" id="KW-1003">Cell membrane</keyword>
<dbReference type="InterPro" id="IPR022813">
    <property type="entry name" value="SecD/SecF_arch_bac"/>
</dbReference>
<organism evidence="11 12">
    <name type="scientific">Carboxydichorda subterranea</name>
    <dbReference type="NCBI Taxonomy" id="3109565"/>
    <lineage>
        <taxon>Bacteria</taxon>
        <taxon>Bacillati</taxon>
        <taxon>Bacillota</taxon>
        <taxon>Limnochordia</taxon>
        <taxon>Limnochordales</taxon>
        <taxon>Geochordaceae</taxon>
        <taxon>Carboxydichorda</taxon>
    </lineage>
</organism>
<dbReference type="NCBIfam" id="TIGR00916">
    <property type="entry name" value="2A0604s01"/>
    <property type="match status" value="1"/>
</dbReference>
<comment type="subcellular location">
    <subcellularLocation>
        <location evidence="1 9">Cell membrane</location>
        <topology evidence="1 9">Multi-pass membrane protein</topology>
    </subcellularLocation>
</comment>
<feature type="transmembrane region" description="Helical" evidence="9">
    <location>
        <begin position="123"/>
        <end position="143"/>
    </location>
</feature>
<comment type="similarity">
    <text evidence="9">Belongs to the SecD/SecF family. SecF subfamily.</text>
</comment>
<keyword evidence="2 9" id="KW-0813">Transport</keyword>
<dbReference type="Gene3D" id="1.20.1640.10">
    <property type="entry name" value="Multidrug efflux transporter AcrB transmembrane domain"/>
    <property type="match status" value="1"/>
</dbReference>
<feature type="transmembrane region" description="Helical" evidence="9">
    <location>
        <begin position="178"/>
        <end position="199"/>
    </location>
</feature>
<dbReference type="SUPFAM" id="SSF82866">
    <property type="entry name" value="Multidrug efflux transporter AcrB transmembrane domain"/>
    <property type="match status" value="1"/>
</dbReference>
<keyword evidence="7 9" id="KW-0811">Translocation</keyword>
<evidence type="ECO:0000256" key="1">
    <source>
        <dbReference type="ARBA" id="ARBA00004651"/>
    </source>
</evidence>
<dbReference type="RefSeq" id="WP_324717564.1">
    <property type="nucleotide sequence ID" value="NZ_CP141615.1"/>
</dbReference>
<feature type="transmembrane region" description="Helical" evidence="9">
    <location>
        <begin position="234"/>
        <end position="253"/>
    </location>
</feature>
<dbReference type="InterPro" id="IPR022645">
    <property type="entry name" value="SecD/SecF_bac"/>
</dbReference>
<dbReference type="InterPro" id="IPR005665">
    <property type="entry name" value="SecF_bac"/>
</dbReference>
<evidence type="ECO:0000256" key="8">
    <source>
        <dbReference type="ARBA" id="ARBA00023136"/>
    </source>
</evidence>
<evidence type="ECO:0000256" key="2">
    <source>
        <dbReference type="ARBA" id="ARBA00022448"/>
    </source>
</evidence>
<dbReference type="Pfam" id="PF07549">
    <property type="entry name" value="Sec_GG"/>
    <property type="match status" value="1"/>
</dbReference>
<reference evidence="11 12" key="1">
    <citation type="journal article" date="2024" name="Front. Microbiol.">
        <title>Novel thermophilic genera Geochorda gen. nov. and Carboxydochorda gen. nov. from the deep terrestrial subsurface reveal the ecophysiological diversity in the class Limnochordia.</title>
        <authorList>
            <person name="Karnachuk O.V."/>
            <person name="Lukina A.P."/>
            <person name="Avakyan M.R."/>
            <person name="Kadnikov V.V."/>
            <person name="Begmatov S."/>
            <person name="Beletsky A.V."/>
            <person name="Vlasova K.G."/>
            <person name="Novikov A.A."/>
            <person name="Shcherbakova V.A."/>
            <person name="Mardanov A.V."/>
            <person name="Ravin N.V."/>
        </authorList>
    </citation>
    <scope>NUCLEOTIDE SEQUENCE [LARGE SCALE GENOMIC DNA]</scope>
    <source>
        <strain evidence="11 12">L945</strain>
    </source>
</reference>
<feature type="domain" description="Protein export membrane protein SecD/SecF C-terminal" evidence="10">
    <location>
        <begin position="100"/>
        <end position="282"/>
    </location>
</feature>
<feature type="transmembrane region" description="Helical" evidence="9">
    <location>
        <begin position="259"/>
        <end position="284"/>
    </location>
</feature>
<name>A0ABZ1BZV7_9FIRM</name>
<sequence>MRYRAWYLGLTAILLAAAVVVIVTKGFVLGIDFTGGTLLERGMPRPVTAAEVSTVLRGPELADLRLEGSIVQPLDGGRAVLIRTSELNQAQIRRVDEALRNAFGSGVTDRRTEVVGPVVGRELVKQALIGLLLASGGILVYVTARYEYRFGVAAIAALLHDGLVIVGLYSLLGMEVNVSTVAVVLTILGYSVNDTIVIFDRIREKLGKAGRRKDFDRLADEAITETLPRTLNTAGATLVTVLALLLLGGATIHDFALGLFVGIASGTYSSVFVASALWVVWRLADLRRSSRRARAAA</sequence>
<evidence type="ECO:0000256" key="9">
    <source>
        <dbReference type="HAMAP-Rule" id="MF_01464"/>
    </source>
</evidence>
<evidence type="ECO:0000256" key="7">
    <source>
        <dbReference type="ARBA" id="ARBA00023010"/>
    </source>
</evidence>
<dbReference type="HAMAP" id="MF_01464_B">
    <property type="entry name" value="SecF_B"/>
    <property type="match status" value="1"/>
</dbReference>
<evidence type="ECO:0000256" key="5">
    <source>
        <dbReference type="ARBA" id="ARBA00022927"/>
    </source>
</evidence>
<dbReference type="InterPro" id="IPR048634">
    <property type="entry name" value="SecD_SecF_C"/>
</dbReference>
<comment type="subunit">
    <text evidence="9">Forms a complex with SecD. Part of the essential Sec protein translocation apparatus which comprises SecA, SecYEG and auxiliary proteins SecDF. Other proteins may also be involved.</text>
</comment>
<dbReference type="InterPro" id="IPR022646">
    <property type="entry name" value="SecD/SecF_CS"/>
</dbReference>